<dbReference type="GO" id="GO:0016279">
    <property type="term" value="F:protein-lysine N-methyltransferase activity"/>
    <property type="evidence" value="ECO:0007669"/>
    <property type="project" value="TreeGrafter"/>
</dbReference>
<dbReference type="InterPro" id="IPR001214">
    <property type="entry name" value="SET_dom"/>
</dbReference>
<reference evidence="6" key="2">
    <citation type="submission" date="2010-04" db="EMBL/GenBank/DDBJ databases">
        <authorList>
            <person name="Buell R."/>
            <person name="Hamilton J."/>
            <person name="Hostetler J."/>
        </authorList>
    </citation>
    <scope>NUCLEOTIDE SEQUENCE [LARGE SCALE GENOMIC DNA]</scope>
    <source>
        <strain evidence="6">DAOM:BR144</strain>
    </source>
</reference>
<dbReference type="AlphaFoldDB" id="K3WKR8"/>
<dbReference type="SUPFAM" id="SSF82199">
    <property type="entry name" value="SET domain"/>
    <property type="match status" value="1"/>
</dbReference>
<accession>K3WKR8</accession>
<dbReference type="Pfam" id="PF09273">
    <property type="entry name" value="Rubis-subs-bind"/>
    <property type="match status" value="1"/>
</dbReference>
<keyword evidence="1" id="KW-0489">Methyltransferase</keyword>
<sequence>MSSSLILQRVQDAVRRTRGCVVSSAIEAQLIPRMGVGVVAKERIPKDTLIFQAGADAWYPFSAEYALAQAQKKAPGFLNQLNQLFASNPAFAASPFVPNALVLSVHLLVNFPRSQMPQVLYSNVTDATMEDLYVNSLPSFVDLPFYWEENQFQELDACQEVARGIQQSSKFYSTIYQHLFGNGNGFVNPEAFFWAISILMSRATSGKEQPFTLIPFFDWFNHADNGDECVHGFDPQHGFTVHTTRAYEPGEQLCITYGHHGNTRLLRNYGFTLPTNPHDVVDVPLPIQLQQVPTLDAMSQEKQELLHLLRFSRTPGAMITKKTLQVLSDGQLSAESHQWLQVLLASRDELQGIFQQATSANSSVASQQTSSSLQLPPSLTGKIHNIVTEICSDRLKKHKFSLERDKDFLLANDQQMASWLRSCLHIRMGEKQTLLNAIWLHAN</sequence>
<evidence type="ECO:0000256" key="2">
    <source>
        <dbReference type="ARBA" id="ARBA00022679"/>
    </source>
</evidence>
<keyword evidence="6" id="KW-1185">Reference proteome</keyword>
<dbReference type="EMBL" id="GL376633">
    <property type="status" value="NOT_ANNOTATED_CDS"/>
    <property type="molecule type" value="Genomic_DNA"/>
</dbReference>
<dbReference type="PANTHER" id="PTHR13271">
    <property type="entry name" value="UNCHARACTERIZED PUTATIVE METHYLTRANSFERASE"/>
    <property type="match status" value="1"/>
</dbReference>
<dbReference type="InParanoid" id="K3WKR8"/>
<dbReference type="PROSITE" id="PS50280">
    <property type="entry name" value="SET"/>
    <property type="match status" value="1"/>
</dbReference>
<organism evidence="5 6">
    <name type="scientific">Globisporangium ultimum (strain ATCC 200006 / CBS 805.95 / DAOM BR144)</name>
    <name type="common">Pythium ultimum</name>
    <dbReference type="NCBI Taxonomy" id="431595"/>
    <lineage>
        <taxon>Eukaryota</taxon>
        <taxon>Sar</taxon>
        <taxon>Stramenopiles</taxon>
        <taxon>Oomycota</taxon>
        <taxon>Peronosporomycetes</taxon>
        <taxon>Pythiales</taxon>
        <taxon>Pythiaceae</taxon>
        <taxon>Globisporangium</taxon>
    </lineage>
</organism>
<evidence type="ECO:0000256" key="3">
    <source>
        <dbReference type="ARBA" id="ARBA00022691"/>
    </source>
</evidence>
<dbReference type="SUPFAM" id="SSF81822">
    <property type="entry name" value="RuBisCo LSMT C-terminal, substrate-binding domain"/>
    <property type="match status" value="1"/>
</dbReference>
<keyword evidence="3" id="KW-0949">S-adenosyl-L-methionine</keyword>
<dbReference type="eggNOG" id="KOG1337">
    <property type="taxonomic scope" value="Eukaryota"/>
</dbReference>
<reference evidence="5" key="3">
    <citation type="submission" date="2015-02" db="UniProtKB">
        <authorList>
            <consortium name="EnsemblProtists"/>
        </authorList>
    </citation>
    <scope>IDENTIFICATION</scope>
    <source>
        <strain evidence="5">DAOM BR144</strain>
    </source>
</reference>
<dbReference type="OMA" id="HIRMGEK"/>
<dbReference type="InterPro" id="IPR015353">
    <property type="entry name" value="Rubisco_LSMT_subst-bd"/>
</dbReference>
<dbReference type="Gene3D" id="3.90.1420.10">
    <property type="entry name" value="Rubisco LSMT, substrate-binding domain"/>
    <property type="match status" value="1"/>
</dbReference>
<feature type="domain" description="SET" evidence="4">
    <location>
        <begin position="17"/>
        <end position="258"/>
    </location>
</feature>
<keyword evidence="2" id="KW-0808">Transferase</keyword>
<dbReference type="STRING" id="431595.K3WKR8"/>
<name>K3WKR8_GLOUD</name>
<dbReference type="InterPro" id="IPR046341">
    <property type="entry name" value="SET_dom_sf"/>
</dbReference>
<evidence type="ECO:0000256" key="1">
    <source>
        <dbReference type="ARBA" id="ARBA00022603"/>
    </source>
</evidence>
<dbReference type="InterPro" id="IPR050600">
    <property type="entry name" value="SETD3_SETD6_MTase"/>
</dbReference>
<reference evidence="6" key="1">
    <citation type="journal article" date="2010" name="Genome Biol.">
        <title>Genome sequence of the necrotrophic plant pathogen Pythium ultimum reveals original pathogenicity mechanisms and effector repertoire.</title>
        <authorList>
            <person name="Levesque C.A."/>
            <person name="Brouwer H."/>
            <person name="Cano L."/>
            <person name="Hamilton J.P."/>
            <person name="Holt C."/>
            <person name="Huitema E."/>
            <person name="Raffaele S."/>
            <person name="Robideau G.P."/>
            <person name="Thines M."/>
            <person name="Win J."/>
            <person name="Zerillo M.M."/>
            <person name="Beakes G.W."/>
            <person name="Boore J.L."/>
            <person name="Busam D."/>
            <person name="Dumas B."/>
            <person name="Ferriera S."/>
            <person name="Fuerstenberg S.I."/>
            <person name="Gachon C.M."/>
            <person name="Gaulin E."/>
            <person name="Govers F."/>
            <person name="Grenville-Briggs L."/>
            <person name="Horner N."/>
            <person name="Hostetler J."/>
            <person name="Jiang R.H."/>
            <person name="Johnson J."/>
            <person name="Krajaejun T."/>
            <person name="Lin H."/>
            <person name="Meijer H.J."/>
            <person name="Moore B."/>
            <person name="Morris P."/>
            <person name="Phuntmart V."/>
            <person name="Puiu D."/>
            <person name="Shetty J."/>
            <person name="Stajich J.E."/>
            <person name="Tripathy S."/>
            <person name="Wawra S."/>
            <person name="van West P."/>
            <person name="Whitty B.R."/>
            <person name="Coutinho P.M."/>
            <person name="Henrissat B."/>
            <person name="Martin F."/>
            <person name="Thomas P.D."/>
            <person name="Tyler B.M."/>
            <person name="De Vries R.P."/>
            <person name="Kamoun S."/>
            <person name="Yandell M."/>
            <person name="Tisserat N."/>
            <person name="Buell C.R."/>
        </authorList>
    </citation>
    <scope>NUCLEOTIDE SEQUENCE</scope>
    <source>
        <strain evidence="6">DAOM:BR144</strain>
    </source>
</reference>
<dbReference type="EnsemblProtists" id="PYU1_T005560">
    <property type="protein sequence ID" value="PYU1_T005560"/>
    <property type="gene ID" value="PYU1_G005549"/>
</dbReference>
<dbReference type="CDD" id="cd10527">
    <property type="entry name" value="SET_LSMT"/>
    <property type="match status" value="1"/>
</dbReference>
<dbReference type="Proteomes" id="UP000019132">
    <property type="component" value="Unassembled WGS sequence"/>
</dbReference>
<dbReference type="VEuPathDB" id="FungiDB:PYU1_G005549"/>
<dbReference type="InterPro" id="IPR036464">
    <property type="entry name" value="Rubisco_LSMT_subst-bd_sf"/>
</dbReference>
<dbReference type="HOGENOM" id="CLU_618942_0_0_1"/>
<evidence type="ECO:0000313" key="5">
    <source>
        <dbReference type="EnsemblProtists" id="PYU1_T005560"/>
    </source>
</evidence>
<dbReference type="Pfam" id="PF00856">
    <property type="entry name" value="SET"/>
    <property type="match status" value="1"/>
</dbReference>
<dbReference type="Gene3D" id="3.90.1410.10">
    <property type="entry name" value="set domain protein methyltransferase, domain 1"/>
    <property type="match status" value="1"/>
</dbReference>
<protein>
    <recommendedName>
        <fullName evidence="4">SET domain-containing protein</fullName>
    </recommendedName>
</protein>
<proteinExistence type="predicted"/>
<dbReference type="GO" id="GO:0032259">
    <property type="term" value="P:methylation"/>
    <property type="evidence" value="ECO:0007669"/>
    <property type="project" value="UniProtKB-KW"/>
</dbReference>
<evidence type="ECO:0000259" key="4">
    <source>
        <dbReference type="PROSITE" id="PS50280"/>
    </source>
</evidence>
<evidence type="ECO:0000313" key="6">
    <source>
        <dbReference type="Proteomes" id="UP000019132"/>
    </source>
</evidence>